<dbReference type="Pfam" id="PF06452">
    <property type="entry name" value="CBM9_1"/>
    <property type="match status" value="1"/>
</dbReference>
<evidence type="ECO:0000256" key="2">
    <source>
        <dbReference type="SAM" id="SignalP"/>
    </source>
</evidence>
<dbReference type="CDD" id="cd09618">
    <property type="entry name" value="CBM9_like_2"/>
    <property type="match status" value="1"/>
</dbReference>
<evidence type="ECO:0000313" key="5">
    <source>
        <dbReference type="EMBL" id="RIV17670.1"/>
    </source>
</evidence>
<feature type="compositionally biased region" description="Polar residues" evidence="1">
    <location>
        <begin position="50"/>
        <end position="64"/>
    </location>
</feature>
<protein>
    <submittedName>
        <fullName evidence="5">Uncharacterized protein</fullName>
    </submittedName>
</protein>
<dbReference type="InterPro" id="IPR045670">
    <property type="entry name" value="DUF5916"/>
</dbReference>
<feature type="region of interest" description="Disordered" evidence="1">
    <location>
        <begin position="37"/>
        <end position="64"/>
    </location>
</feature>
<proteinExistence type="predicted"/>
<accession>A0A418LWK8</accession>
<dbReference type="EMBL" id="QXED01000016">
    <property type="protein sequence ID" value="RIV17670.1"/>
    <property type="molecule type" value="Genomic_DNA"/>
</dbReference>
<evidence type="ECO:0000259" key="4">
    <source>
        <dbReference type="Pfam" id="PF19313"/>
    </source>
</evidence>
<name>A0A418LWK8_9BACT</name>
<keyword evidence="6" id="KW-1185">Reference proteome</keyword>
<feature type="chain" id="PRO_5019147237" evidence="2">
    <location>
        <begin position="19"/>
        <end position="793"/>
    </location>
</feature>
<feature type="signal peptide" evidence="2">
    <location>
        <begin position="1"/>
        <end position="18"/>
    </location>
</feature>
<comment type="caution">
    <text evidence="5">The sequence shown here is derived from an EMBL/GenBank/DDBJ whole genome shotgun (WGS) entry which is preliminary data.</text>
</comment>
<dbReference type="SUPFAM" id="SSF49344">
    <property type="entry name" value="CBD9-like"/>
    <property type="match status" value="1"/>
</dbReference>
<dbReference type="Gene3D" id="2.60.40.1190">
    <property type="match status" value="1"/>
</dbReference>
<organism evidence="5 6">
    <name type="scientific">Fibrisoma montanum</name>
    <dbReference type="NCBI Taxonomy" id="2305895"/>
    <lineage>
        <taxon>Bacteria</taxon>
        <taxon>Pseudomonadati</taxon>
        <taxon>Bacteroidota</taxon>
        <taxon>Cytophagia</taxon>
        <taxon>Cytophagales</taxon>
        <taxon>Spirosomataceae</taxon>
        <taxon>Fibrisoma</taxon>
    </lineage>
</organism>
<evidence type="ECO:0000256" key="1">
    <source>
        <dbReference type="SAM" id="MobiDB-lite"/>
    </source>
</evidence>
<feature type="domain" description="DUF5916" evidence="4">
    <location>
        <begin position="294"/>
        <end position="377"/>
    </location>
</feature>
<dbReference type="GO" id="GO:0004553">
    <property type="term" value="F:hydrolase activity, hydrolyzing O-glycosyl compounds"/>
    <property type="evidence" value="ECO:0007669"/>
    <property type="project" value="InterPro"/>
</dbReference>
<reference evidence="5 6" key="1">
    <citation type="submission" date="2018-08" db="EMBL/GenBank/DDBJ databases">
        <title>Fibrisoma montanum sp. nov., isolated from Danxia mountain soil.</title>
        <authorList>
            <person name="Huang Y."/>
        </authorList>
    </citation>
    <scope>NUCLEOTIDE SEQUENCE [LARGE SCALE GENOMIC DNA]</scope>
    <source>
        <strain evidence="5 6">HYT19</strain>
    </source>
</reference>
<keyword evidence="2" id="KW-0732">Signal</keyword>
<dbReference type="GO" id="GO:0016052">
    <property type="term" value="P:carbohydrate catabolic process"/>
    <property type="evidence" value="ECO:0007669"/>
    <property type="project" value="InterPro"/>
</dbReference>
<evidence type="ECO:0000313" key="6">
    <source>
        <dbReference type="Proteomes" id="UP000283523"/>
    </source>
</evidence>
<dbReference type="AlphaFoldDB" id="A0A418LWK8"/>
<dbReference type="RefSeq" id="WP_119671636.1">
    <property type="nucleotide sequence ID" value="NZ_QXED01000016.1"/>
</dbReference>
<sequence>MRFALLPVFLLFSTFAQAQPNPGSFTPLVSDTLQTPSATTLSPAPGVSTPGVSTTITAPAQPSAGGTATIFAPLSVRKVITATEIKTNLKVDGSLSEAEWLLAQPTRHFFQVEPFQGQPLGSDTDVRVLYNRQFLYVAAFNRDSTGRKALRSPNFRRDFAPIAHDFFGVAIDGFNDRRNAMSFVTNAYGTQRDLLTFDDQLYDQDWDGLWRVRTTRTDSGWVAEIAIPWQTLRYSRSDSVGQSWGINFFRNRRSANELSAWSPYPRAFTSYRMEYAGLLTGIKPPPPSPNIRIQPYLLVSDDSYRGTEIGNSREARLKVGGDLKWAINPNTVLDLTLNTDFAQADVDRQVNNLTRFSVFFPERRQFFLENASLFSPGLTSIGGLEGGSMVIRPFFSRSIGLAQLPDGTSQPVPIDAGARLVYRSLKRNYGGMFIRQRGTSFSPATDFVVGRYSENVGRQNRIGTLFTLKNAHRYDSTGGYQNGLVALDGFFRLTPSLAYNVMAIGSLSSGGRDRGLAGYSQFFYRSNQLVSWLTQTIVTKGFNPEMGFVSRSDVISTATGFFLVERGSWLPKRVRSFEPGVFAEMYHKASTGYLQEVQFNTNPIWLTLQSGGMFGLFVNPTFQRLDDGDFRPLGLNIATGNYRYVRYNVLMGSDASRKVSYQLNAETGRYYDGRLNYLRGSLTVAPVPHVALGFIAEVNQFKNVGQDRFSEAVRLYSVESRLAVNPRLQLISFYQRNTFTDRNVWNVRLSWEFQPLSFLYIVYNHGSYAGSIRERDRQQEQHIIGKLSYLKQF</sequence>
<dbReference type="Pfam" id="PF19313">
    <property type="entry name" value="DUF5916"/>
    <property type="match status" value="1"/>
</dbReference>
<dbReference type="GO" id="GO:0030246">
    <property type="term" value="F:carbohydrate binding"/>
    <property type="evidence" value="ECO:0007669"/>
    <property type="project" value="InterPro"/>
</dbReference>
<evidence type="ECO:0000259" key="3">
    <source>
        <dbReference type="Pfam" id="PF06452"/>
    </source>
</evidence>
<dbReference type="OrthoDB" id="9786766at2"/>
<dbReference type="Proteomes" id="UP000283523">
    <property type="component" value="Unassembled WGS sequence"/>
</dbReference>
<dbReference type="InterPro" id="IPR010502">
    <property type="entry name" value="Carb-bd_dom_fam9"/>
</dbReference>
<feature type="domain" description="Carbohydrate-binding" evidence="3">
    <location>
        <begin position="91"/>
        <end position="251"/>
    </location>
</feature>
<gene>
    <name evidence="5" type="ORF">DYU11_30975</name>
</gene>